<proteinExistence type="predicted"/>
<dbReference type="OrthoDB" id="25954at2"/>
<name>A0A344PGG2_9RHOB</name>
<reference evidence="2" key="1">
    <citation type="submission" date="2018-07" db="EMBL/GenBank/DDBJ databases">
        <title>Genome sequencing of Paracoccus sp. SC2-6.</title>
        <authorList>
            <person name="Heo J."/>
            <person name="Kim S.-J."/>
            <person name="Kwon S.-W."/>
        </authorList>
    </citation>
    <scope>NUCLEOTIDE SEQUENCE [LARGE SCALE GENOMIC DNA]</scope>
    <source>
        <strain evidence="2">SC2-6</strain>
    </source>
</reference>
<gene>
    <name evidence="1" type="ORF">DRW48_01015</name>
</gene>
<dbReference type="RefSeq" id="WP_114074787.1">
    <property type="nucleotide sequence ID" value="NZ_CP030918.1"/>
</dbReference>
<dbReference type="GO" id="GO:0019825">
    <property type="term" value="F:oxygen binding"/>
    <property type="evidence" value="ECO:0007669"/>
    <property type="project" value="InterPro"/>
</dbReference>
<dbReference type="InterPro" id="IPR012292">
    <property type="entry name" value="Globin/Proto"/>
</dbReference>
<dbReference type="CDD" id="cd08916">
    <property type="entry name" value="TrHb3_P"/>
    <property type="match status" value="1"/>
</dbReference>
<organism evidence="1 2">
    <name type="scientific">Paracoccus suum</name>
    <dbReference type="NCBI Taxonomy" id="2259340"/>
    <lineage>
        <taxon>Bacteria</taxon>
        <taxon>Pseudomonadati</taxon>
        <taxon>Pseudomonadota</taxon>
        <taxon>Alphaproteobacteria</taxon>
        <taxon>Rhodobacterales</taxon>
        <taxon>Paracoccaceae</taxon>
        <taxon>Paracoccus</taxon>
    </lineage>
</organism>
<protein>
    <submittedName>
        <fullName evidence="1">Group III truncated hemoglobin</fullName>
    </submittedName>
</protein>
<dbReference type="AlphaFoldDB" id="A0A344PGG2"/>
<accession>A0A344PGG2</accession>
<dbReference type="KEGG" id="pars:DRW48_01015"/>
<dbReference type="Gene3D" id="1.10.490.10">
    <property type="entry name" value="Globins"/>
    <property type="match status" value="1"/>
</dbReference>
<evidence type="ECO:0000313" key="2">
    <source>
        <dbReference type="Proteomes" id="UP000252023"/>
    </source>
</evidence>
<dbReference type="Proteomes" id="UP000252023">
    <property type="component" value="Chromosome"/>
</dbReference>
<keyword evidence="2" id="KW-1185">Reference proteome</keyword>
<evidence type="ECO:0000313" key="1">
    <source>
        <dbReference type="EMBL" id="AXC48467.1"/>
    </source>
</evidence>
<dbReference type="EMBL" id="CP030918">
    <property type="protein sequence ID" value="AXC48467.1"/>
    <property type="molecule type" value="Genomic_DNA"/>
</dbReference>
<dbReference type="InterPro" id="IPR009050">
    <property type="entry name" value="Globin-like_sf"/>
</dbReference>
<dbReference type="SUPFAM" id="SSF46458">
    <property type="entry name" value="Globin-like"/>
    <property type="match status" value="1"/>
</dbReference>
<sequence length="134" mass="15088">MANLSRFDVTPEQIDRVVATFYAAIRRHEILGPVFAGHVADWPAHEAKIARFWRNAILAEGGYDGNPMQVHRTAGDVAPAHFPHWLMLFDETLRRTLPQEPAQAWSRLAHRIGAGLRMGVEDSRPRPPGPPILR</sequence>
<dbReference type="GO" id="GO:0020037">
    <property type="term" value="F:heme binding"/>
    <property type="evidence" value="ECO:0007669"/>
    <property type="project" value="InterPro"/>
</dbReference>